<dbReference type="EMBL" id="CAJZBQ010000060">
    <property type="protein sequence ID" value="CAG9334828.1"/>
    <property type="molecule type" value="Genomic_DNA"/>
</dbReference>
<keyword evidence="8 10" id="KW-1133">Transmembrane helix</keyword>
<feature type="transmembrane region" description="Helical" evidence="10">
    <location>
        <begin position="1221"/>
        <end position="1246"/>
    </location>
</feature>
<dbReference type="InterPro" id="IPR003439">
    <property type="entry name" value="ABC_transporter-like_ATP-bd"/>
</dbReference>
<comment type="similarity">
    <text evidence="2">Belongs to the ABC transporter superfamily. ABCA family.</text>
</comment>
<dbReference type="GO" id="GO:0016887">
    <property type="term" value="F:ATP hydrolysis activity"/>
    <property type="evidence" value="ECO:0007669"/>
    <property type="project" value="InterPro"/>
</dbReference>
<dbReference type="SUPFAM" id="SSF52540">
    <property type="entry name" value="P-loop containing nucleoside triphosphate hydrolases"/>
    <property type="match status" value="2"/>
</dbReference>
<keyword evidence="5" id="KW-0677">Repeat</keyword>
<dbReference type="InterPro" id="IPR027417">
    <property type="entry name" value="P-loop_NTPase"/>
</dbReference>
<dbReference type="SMART" id="SM00382">
    <property type="entry name" value="AAA"/>
    <property type="match status" value="2"/>
</dbReference>
<dbReference type="GO" id="GO:0140359">
    <property type="term" value="F:ABC-type transporter activity"/>
    <property type="evidence" value="ECO:0007669"/>
    <property type="project" value="InterPro"/>
</dbReference>
<feature type="transmembrane region" description="Helical" evidence="10">
    <location>
        <begin position="1154"/>
        <end position="1178"/>
    </location>
</feature>
<evidence type="ECO:0000256" key="6">
    <source>
        <dbReference type="ARBA" id="ARBA00022741"/>
    </source>
</evidence>
<feature type="domain" description="ABC transporter" evidence="11">
    <location>
        <begin position="537"/>
        <end position="767"/>
    </location>
</feature>
<dbReference type="InterPro" id="IPR003593">
    <property type="entry name" value="AAA+_ATPase"/>
</dbReference>
<dbReference type="CDD" id="cd03263">
    <property type="entry name" value="ABC_subfamily_A"/>
    <property type="match status" value="2"/>
</dbReference>
<keyword evidence="13" id="KW-1185">Reference proteome</keyword>
<feature type="transmembrane region" description="Helical" evidence="10">
    <location>
        <begin position="279"/>
        <end position="300"/>
    </location>
</feature>
<feature type="transmembrane region" description="Helical" evidence="10">
    <location>
        <begin position="1266"/>
        <end position="1286"/>
    </location>
</feature>
<dbReference type="Proteomes" id="UP001162131">
    <property type="component" value="Unassembled WGS sequence"/>
</dbReference>
<feature type="transmembrane region" description="Helical" evidence="10">
    <location>
        <begin position="908"/>
        <end position="932"/>
    </location>
</feature>
<sequence>MSIWQHYRALLYKNWILWKRRLCGSLCEFLFPVFLLIILAIIRDGVGFSKHSAKSYISPSAMTVSDDDKNYFSSSFDPPVKFTDNPKDLSENYYRNYYSKENVWNIAFVNEGRGSFANEIIRALKEKIGNLENPYKFTSYSSEQDLEDYIESSDYGENGTPKICFAIVFYSSSPYKIEYSFRFNVTESYQSGSQRLGDYINIFDFDSYSKATDKYLRKPMPSFQYNYFGSNFIHIMNYIDNYILKTYSNNTNPYIAAGFVPMYYDDYVSDDFISLISTMLPFFVVISYLVPVCRMVSLIVQEKEYKIKEMMMIMGLSNKAYWLSWVTYYFTVYTLIAIIGGLISISLFKYSNAGMLLLLFWLYGISCLTFSIFISTFFSKSRSAVMLGLMAFLVSYFISFAVTGSSRDQGSKTVASIFPNVALTLGCNVLAKLEDGQEGVQSSNTSTIVEHYSFGTCLAFLVVDSILFILLAIYLDIVWPTEWGVKKPWYFLCTKSFWCRNRYNKYEEDFNEDIKWPDNVEPETDLMQKQKENGQALIIRNFKKVFGNKTVVDDLSLDIYKGQIFALLGHNGAGKTTTISMMCGLIPTTYGDMRINNLFLSKDLSQIRRYLGVCPQHNVLFNDLTPEEHLYLFAVFKGMKDKNAISDQIKEKLSEVDLIGKKDRKSKFLSGGMKRRLSLAIALIADSPIVLLDEPTSGMDLTARRQMWDMLKNNKSSRIIILTTHYMEEADVLADRIAIMSQGKLRCLGSSLFLKKRYGVGYYLTIVKEVGVSSKSHTRKVTEFINSCIPNAVLMSNVHAEITFQIPTSSSSKFTTFFSRLDSSLRRLKLRSYGVSVTTLEEVFLRVARGDDQELKKKSKRKQIDEGVSLDIDFVLSRDRLQGSLFMMHLKALLRKRILLSKRDKKSLIYEIFIPIVLVFVGLALMMISSGFKTPEKHLLSTSLYDQPQSPLYYFQENATVNGNFASLIDSDFKNTANSLQWFDKYLFDHRAEPENYRMGSFYFNKMDTTNDQYEAIIFHNQSAPQATGVYYNNIANQIFANLGTSVTVTVYNYPLPYTKKVKDLANTGDGFIASIVFSLGFSFIPTGIVALIVRERETNVKHQHMISGVSRFSYWCANFTWDSLKHFIPAIICSLLVQLFQVKIYTSPSNNYGAIWILMIFYGIAIAPFTYFTSFFFKSYPTAQIMTILFNVVAGGIFPAVVMVLYIFDSTRGLGNFLRWLFRFIPSFCFGNGLMDIGSSSLYASLDGKSSKYDAFDINSAGGDILMYFLMIPIYMLLVYLQEYLETHPKILQRFWKSPEVEPSAFEIDADVEKEARIAISANPKDIPVNVKGIRKIFRIGLKEAFAAVEDVSFNVNHQECFAFLGVNGAGKTTTFKMLTGEIAPTQGEAFICGNSVTKDLDRARELIGYCPQFDAISDLLTSKEHLRLYCDIKGIPRDRREALVEEMVDQMDLRQYADQRSGTYSGGNKRKLSVAMALIGNPAVVFLDEPSAGMDPETRKKMWKVIGNIKSKNSSVILTTHSMEEAEALSDRMAIMVAGRLRCLGTATWIKSKYGDRYEFEAKVHVPSTFEMADKGKILDRVLKGAPLVKKDQVEECLSLLGLRSLYAEIQEKGAGSSLYQQLKNDEAVHRDVLVSWAIIEEMGDKIYYWLKSEFKKVEIMEHFSSLYKFKVAKEAQKSIGYFFSIVETNKERLRITEYALAQSSLEQIFNDFAKKGEAEQAGVMRRFQG</sequence>
<dbReference type="GO" id="GO:0005319">
    <property type="term" value="F:lipid transporter activity"/>
    <property type="evidence" value="ECO:0007669"/>
    <property type="project" value="TreeGrafter"/>
</dbReference>
<keyword evidence="7" id="KW-0067">ATP-binding</keyword>
<organism evidence="12 13">
    <name type="scientific">Blepharisma stoltei</name>
    <dbReference type="NCBI Taxonomy" id="1481888"/>
    <lineage>
        <taxon>Eukaryota</taxon>
        <taxon>Sar</taxon>
        <taxon>Alveolata</taxon>
        <taxon>Ciliophora</taxon>
        <taxon>Postciliodesmatophora</taxon>
        <taxon>Heterotrichea</taxon>
        <taxon>Heterotrichida</taxon>
        <taxon>Blepharismidae</taxon>
        <taxon>Blepharisma</taxon>
    </lineage>
</organism>
<keyword evidence="3" id="KW-0813">Transport</keyword>
<dbReference type="InterPro" id="IPR013525">
    <property type="entry name" value="ABC2_TM"/>
</dbReference>
<feature type="transmembrane region" description="Helical" evidence="10">
    <location>
        <begin position="452"/>
        <end position="477"/>
    </location>
</feature>
<evidence type="ECO:0000256" key="3">
    <source>
        <dbReference type="ARBA" id="ARBA00022448"/>
    </source>
</evidence>
<reference evidence="12" key="1">
    <citation type="submission" date="2021-09" db="EMBL/GenBank/DDBJ databases">
        <authorList>
            <consortium name="AG Swart"/>
            <person name="Singh M."/>
            <person name="Singh A."/>
            <person name="Seah K."/>
            <person name="Emmerich C."/>
        </authorList>
    </citation>
    <scope>NUCLEOTIDE SEQUENCE</scope>
    <source>
        <strain evidence="12">ATCC30299</strain>
    </source>
</reference>
<comment type="caution">
    <text evidence="12">The sequence shown here is derived from an EMBL/GenBank/DDBJ whole genome shotgun (WGS) entry which is preliminary data.</text>
</comment>
<evidence type="ECO:0000259" key="11">
    <source>
        <dbReference type="PROSITE" id="PS50893"/>
    </source>
</evidence>
<keyword evidence="6" id="KW-0547">Nucleotide-binding</keyword>
<dbReference type="FunFam" id="3.40.50.300:FF:000335">
    <property type="entry name" value="ATP binding cassette subfamily A member 5"/>
    <property type="match status" value="1"/>
</dbReference>
<dbReference type="GO" id="GO:0016020">
    <property type="term" value="C:membrane"/>
    <property type="evidence" value="ECO:0007669"/>
    <property type="project" value="UniProtKB-SubCell"/>
</dbReference>
<dbReference type="PROSITE" id="PS00211">
    <property type="entry name" value="ABC_TRANSPORTER_1"/>
    <property type="match status" value="2"/>
</dbReference>
<feature type="transmembrane region" description="Helical" evidence="10">
    <location>
        <begin position="1184"/>
        <end position="1209"/>
    </location>
</feature>
<feature type="transmembrane region" description="Helical" evidence="10">
    <location>
        <begin position="321"/>
        <end position="348"/>
    </location>
</feature>
<feature type="domain" description="ABC transporter" evidence="11">
    <location>
        <begin position="1330"/>
        <end position="1565"/>
    </location>
</feature>
<dbReference type="Pfam" id="PF00005">
    <property type="entry name" value="ABC_tran"/>
    <property type="match status" value="2"/>
</dbReference>
<dbReference type="PROSITE" id="PS50893">
    <property type="entry name" value="ABC_TRANSPORTER_2"/>
    <property type="match status" value="2"/>
</dbReference>
<dbReference type="PANTHER" id="PTHR19229:SF36">
    <property type="entry name" value="ATP-BINDING CASSETTE SUB-FAMILY A MEMBER 2"/>
    <property type="match status" value="1"/>
</dbReference>
<dbReference type="InterPro" id="IPR017871">
    <property type="entry name" value="ABC_transporter-like_CS"/>
</dbReference>
<protein>
    <recommendedName>
        <fullName evidence="11">ABC transporter domain-containing protein</fullName>
    </recommendedName>
</protein>
<proteinExistence type="inferred from homology"/>
<accession>A0AAU9KC47</accession>
<evidence type="ECO:0000256" key="8">
    <source>
        <dbReference type="ARBA" id="ARBA00022989"/>
    </source>
</evidence>
<dbReference type="GO" id="GO:0005524">
    <property type="term" value="F:ATP binding"/>
    <property type="evidence" value="ECO:0007669"/>
    <property type="project" value="UniProtKB-KW"/>
</dbReference>
<evidence type="ECO:0000313" key="12">
    <source>
        <dbReference type="EMBL" id="CAG9334828.1"/>
    </source>
</evidence>
<keyword evidence="4 10" id="KW-0812">Transmembrane</keyword>
<dbReference type="PANTHER" id="PTHR19229">
    <property type="entry name" value="ATP-BINDING CASSETTE TRANSPORTER SUBFAMILY A ABCA"/>
    <property type="match status" value="1"/>
</dbReference>
<evidence type="ECO:0000256" key="5">
    <source>
        <dbReference type="ARBA" id="ARBA00022737"/>
    </source>
</evidence>
<dbReference type="Pfam" id="PF12698">
    <property type="entry name" value="ABC2_membrane_3"/>
    <property type="match status" value="2"/>
</dbReference>
<dbReference type="InterPro" id="IPR026082">
    <property type="entry name" value="ABCA"/>
</dbReference>
<evidence type="ECO:0000256" key="2">
    <source>
        <dbReference type="ARBA" id="ARBA00008869"/>
    </source>
</evidence>
<feature type="transmembrane region" description="Helical" evidence="10">
    <location>
        <begin position="354"/>
        <end position="377"/>
    </location>
</feature>
<evidence type="ECO:0000256" key="9">
    <source>
        <dbReference type="ARBA" id="ARBA00023136"/>
    </source>
</evidence>
<keyword evidence="9 10" id="KW-0472">Membrane</keyword>
<evidence type="ECO:0000256" key="1">
    <source>
        <dbReference type="ARBA" id="ARBA00004141"/>
    </source>
</evidence>
<name>A0AAU9KC47_9CILI</name>
<feature type="transmembrane region" description="Helical" evidence="10">
    <location>
        <begin position="21"/>
        <end position="42"/>
    </location>
</feature>
<dbReference type="FunFam" id="3.40.50.300:FF:000298">
    <property type="entry name" value="ATP-binding cassette sub-family A member 12"/>
    <property type="match status" value="1"/>
</dbReference>
<comment type="subcellular location">
    <subcellularLocation>
        <location evidence="1">Membrane</location>
        <topology evidence="1">Multi-pass membrane protein</topology>
    </subcellularLocation>
</comment>
<feature type="transmembrane region" description="Helical" evidence="10">
    <location>
        <begin position="1072"/>
        <end position="1094"/>
    </location>
</feature>
<evidence type="ECO:0000256" key="10">
    <source>
        <dbReference type="SAM" id="Phobius"/>
    </source>
</evidence>
<feature type="transmembrane region" description="Helical" evidence="10">
    <location>
        <begin position="1128"/>
        <end position="1147"/>
    </location>
</feature>
<feature type="transmembrane region" description="Helical" evidence="10">
    <location>
        <begin position="384"/>
        <end position="402"/>
    </location>
</feature>
<evidence type="ECO:0000313" key="13">
    <source>
        <dbReference type="Proteomes" id="UP001162131"/>
    </source>
</evidence>
<evidence type="ECO:0000256" key="4">
    <source>
        <dbReference type="ARBA" id="ARBA00022692"/>
    </source>
</evidence>
<gene>
    <name evidence="12" type="ORF">BSTOLATCC_MIC62413</name>
</gene>
<evidence type="ECO:0000256" key="7">
    <source>
        <dbReference type="ARBA" id="ARBA00022840"/>
    </source>
</evidence>
<dbReference type="Gene3D" id="3.40.50.300">
    <property type="entry name" value="P-loop containing nucleotide triphosphate hydrolases"/>
    <property type="match status" value="2"/>
</dbReference>